<keyword evidence="3" id="KW-1185">Reference proteome</keyword>
<evidence type="ECO:0000313" key="2">
    <source>
        <dbReference type="EMBL" id="RYO81921.1"/>
    </source>
</evidence>
<sequence>MRDYSKQGRGKEPAKSRLLTAEEAEQTRALLRQGCQVWEIALSIQRSKPAVRAALERDQDLTGQLTEKKKGKWSDLEIEYLLELLGRCRVPRRKEMARLLGRDASSVGRQINKMVAERRPTEQQRLPLVPPDGDLSEREQEVLEARMKDIVDGLISMDKTEEWEHVLAEKPSAEWAARILALIPTPVKHILAASAPPTASTLKALEWQDTSRMGVYAWVLKPKLNNPLQMEDFVYVGSATKFGSGLSGPKVSINVGRGGRTKYQGLSAPTA</sequence>
<feature type="region of interest" description="Disordered" evidence="1">
    <location>
        <begin position="1"/>
        <end position="20"/>
    </location>
</feature>
<evidence type="ECO:0000313" key="3">
    <source>
        <dbReference type="Proteomes" id="UP000293360"/>
    </source>
</evidence>
<reference evidence="2 3" key="1">
    <citation type="submission" date="2018-06" db="EMBL/GenBank/DDBJ databases">
        <title>Complete Genomes of Monosporascus.</title>
        <authorList>
            <person name="Robinson A.J."/>
            <person name="Natvig D.O."/>
        </authorList>
    </citation>
    <scope>NUCLEOTIDE SEQUENCE [LARGE SCALE GENOMIC DNA]</scope>
    <source>
        <strain evidence="2 3">CBS 110550</strain>
    </source>
</reference>
<proteinExistence type="predicted"/>
<name>A0A4Q4SUC9_9PEZI</name>
<gene>
    <name evidence="2" type="ORF">DL764_009691</name>
</gene>
<comment type="caution">
    <text evidence="2">The sequence shown here is derived from an EMBL/GenBank/DDBJ whole genome shotgun (WGS) entry which is preliminary data.</text>
</comment>
<evidence type="ECO:0000256" key="1">
    <source>
        <dbReference type="SAM" id="MobiDB-lite"/>
    </source>
</evidence>
<organism evidence="2 3">
    <name type="scientific">Monosporascus ibericus</name>
    <dbReference type="NCBI Taxonomy" id="155417"/>
    <lineage>
        <taxon>Eukaryota</taxon>
        <taxon>Fungi</taxon>
        <taxon>Dikarya</taxon>
        <taxon>Ascomycota</taxon>
        <taxon>Pezizomycotina</taxon>
        <taxon>Sordariomycetes</taxon>
        <taxon>Xylariomycetidae</taxon>
        <taxon>Xylariales</taxon>
        <taxon>Xylariales incertae sedis</taxon>
        <taxon>Monosporascus</taxon>
    </lineage>
</organism>
<dbReference type="EMBL" id="QJNU01000967">
    <property type="protein sequence ID" value="RYO81921.1"/>
    <property type="molecule type" value="Genomic_DNA"/>
</dbReference>
<accession>A0A4Q4SUC9</accession>
<feature type="compositionally biased region" description="Basic and acidic residues" evidence="1">
    <location>
        <begin position="1"/>
        <end position="15"/>
    </location>
</feature>
<dbReference type="Proteomes" id="UP000293360">
    <property type="component" value="Unassembled WGS sequence"/>
</dbReference>
<dbReference type="OrthoDB" id="5410795at2759"/>
<dbReference type="AlphaFoldDB" id="A0A4Q4SUC9"/>
<protein>
    <submittedName>
        <fullName evidence="2">Uncharacterized protein</fullName>
    </submittedName>
</protein>